<organism evidence="1">
    <name type="scientific">viral metagenome</name>
    <dbReference type="NCBI Taxonomy" id="1070528"/>
    <lineage>
        <taxon>unclassified sequences</taxon>
        <taxon>metagenomes</taxon>
        <taxon>organismal metagenomes</taxon>
    </lineage>
</organism>
<proteinExistence type="predicted"/>
<accession>A0A6C0CAX0</accession>
<protein>
    <recommendedName>
        <fullName evidence="2">Right handed beta helix domain-containing protein</fullName>
    </recommendedName>
</protein>
<name>A0A6C0CAX0_9ZZZZ</name>
<reference evidence="1" key="1">
    <citation type="journal article" date="2020" name="Nature">
        <title>Giant virus diversity and host interactions through global metagenomics.</title>
        <authorList>
            <person name="Schulz F."/>
            <person name="Roux S."/>
            <person name="Paez-Espino D."/>
            <person name="Jungbluth S."/>
            <person name="Walsh D.A."/>
            <person name="Denef V.J."/>
            <person name="McMahon K.D."/>
            <person name="Konstantinidis K.T."/>
            <person name="Eloe-Fadrosh E.A."/>
            <person name="Kyrpides N.C."/>
            <person name="Woyke T."/>
        </authorList>
    </citation>
    <scope>NUCLEOTIDE SEQUENCE</scope>
    <source>
        <strain evidence="1">GVMAG-M-3300020192-26</strain>
    </source>
</reference>
<dbReference type="AlphaFoldDB" id="A0A6C0CAX0"/>
<evidence type="ECO:0000313" key="1">
    <source>
        <dbReference type="EMBL" id="QHT00960.1"/>
    </source>
</evidence>
<evidence type="ECO:0008006" key="2">
    <source>
        <dbReference type="Google" id="ProtNLM"/>
    </source>
</evidence>
<dbReference type="EMBL" id="MN739361">
    <property type="protein sequence ID" value="QHT00960.1"/>
    <property type="molecule type" value="Genomic_DNA"/>
</dbReference>
<dbReference type="InterPro" id="IPR011050">
    <property type="entry name" value="Pectin_lyase_fold/virulence"/>
</dbReference>
<sequence>MENTKSVDKNINEYISQNDFNKHKNGIVISKPGNYELKENINFDPKKEAAVAITIQSCDVTLSLSKYTLRQISNDKNTYGIVISRDVNNVKITGKVGAATVIDFTAANVRVFGRTRDIMIKNIISTQTQPRQLTNNMIPSSIKKIDKLQMNGGIIIGEGDKYAVYMQGTDRQNKVHNIRLKNVQIFNAMVGCQIVFAKGIQVLNCHVMRNTFYGMVFGHVWLVLDDDNKQIFPTAEDILVDRSRFDGNVGVISGERLSNPVNTYFFEFLSAIAHNGAKNAIITNSTVKNNRFTYRITAANHDGSENITWEKCYLADNNGTDLNLSVVRSMRFGASIASTLGRAMKKPIYFPYHNPTNIIANDCRILNTSGGNACGFEVEMGKSIKTKDLSVMGTSGQTTCRGITITGAK</sequence>
<dbReference type="SUPFAM" id="SSF51126">
    <property type="entry name" value="Pectin lyase-like"/>
    <property type="match status" value="1"/>
</dbReference>